<evidence type="ECO:0000256" key="7">
    <source>
        <dbReference type="ARBA" id="ARBA00022842"/>
    </source>
</evidence>
<dbReference type="InterPro" id="IPR020825">
    <property type="entry name" value="Phe-tRNA_synthase-like_B3/B4"/>
</dbReference>
<dbReference type="EMBL" id="MN053318">
    <property type="protein sequence ID" value="QHS70450.1"/>
    <property type="molecule type" value="Genomic_DNA"/>
</dbReference>
<dbReference type="Pfam" id="PF03484">
    <property type="entry name" value="B5"/>
    <property type="match status" value="1"/>
</dbReference>
<evidence type="ECO:0000313" key="12">
    <source>
        <dbReference type="EMBL" id="QHS70450.1"/>
    </source>
</evidence>
<evidence type="ECO:0000256" key="9">
    <source>
        <dbReference type="ARBA" id="ARBA00023146"/>
    </source>
</evidence>
<keyword evidence="12" id="KW-0934">Plastid</keyword>
<dbReference type="EC" id="6.1.1.20" evidence="2"/>
<dbReference type="SMART" id="SM00874">
    <property type="entry name" value="B5"/>
    <property type="match status" value="1"/>
</dbReference>
<dbReference type="InterPro" id="IPR009061">
    <property type="entry name" value="DNA-bd_dom_put_sf"/>
</dbReference>
<dbReference type="RefSeq" id="YP_009732049.1">
    <property type="nucleotide sequence ID" value="NC_046041.1"/>
</dbReference>
<dbReference type="Pfam" id="PF17759">
    <property type="entry name" value="tRNA_synthFbeta"/>
    <property type="match status" value="1"/>
</dbReference>
<evidence type="ECO:0000256" key="4">
    <source>
        <dbReference type="ARBA" id="ARBA00022723"/>
    </source>
</evidence>
<dbReference type="SUPFAM" id="SSF55681">
    <property type="entry name" value="Class II aaRS and biotin synthetases"/>
    <property type="match status" value="1"/>
</dbReference>
<dbReference type="InterPro" id="IPR005121">
    <property type="entry name" value="Fdx_antiC-bd"/>
</dbReference>
<dbReference type="SMART" id="SM00896">
    <property type="entry name" value="FDX-ACB"/>
    <property type="match status" value="1"/>
</dbReference>
<name>A0A6C0A9F0_9FLOR</name>
<dbReference type="InterPro" id="IPR005147">
    <property type="entry name" value="tRNA_synthase_B5-dom"/>
</dbReference>
<accession>A0A6C0A9F0</accession>
<keyword evidence="6" id="KW-0067">ATP-binding</keyword>
<dbReference type="AlphaFoldDB" id="A0A6C0A9F0"/>
<keyword evidence="7" id="KW-0460">Magnesium</keyword>
<dbReference type="Pfam" id="PF03147">
    <property type="entry name" value="FDX-ACB"/>
    <property type="match status" value="1"/>
</dbReference>
<dbReference type="GO" id="GO:0004826">
    <property type="term" value="F:phenylalanine-tRNA ligase activity"/>
    <property type="evidence" value="ECO:0007669"/>
    <property type="project" value="UniProtKB-EC"/>
</dbReference>
<proteinExistence type="predicted"/>
<keyword evidence="9 12" id="KW-0030">Aminoacyl-tRNA synthetase</keyword>
<dbReference type="InterPro" id="IPR045864">
    <property type="entry name" value="aa-tRNA-synth_II/BPL/LPL"/>
</dbReference>
<dbReference type="InterPro" id="IPR036690">
    <property type="entry name" value="Fdx_antiC-bd_sf"/>
</dbReference>
<dbReference type="InterPro" id="IPR045060">
    <property type="entry name" value="Phe-tRNA-ligase_IIc_bsu"/>
</dbReference>
<dbReference type="PANTHER" id="PTHR10947:SF3">
    <property type="entry name" value="LEUCINE-RICH REPEAT-CONTAINING PROTEIN 47"/>
    <property type="match status" value="1"/>
</dbReference>
<evidence type="ECO:0000256" key="3">
    <source>
        <dbReference type="ARBA" id="ARBA00022598"/>
    </source>
</evidence>
<dbReference type="Pfam" id="PF03483">
    <property type="entry name" value="B3_4"/>
    <property type="match status" value="1"/>
</dbReference>
<dbReference type="GO" id="GO:0000287">
    <property type="term" value="F:magnesium ion binding"/>
    <property type="evidence" value="ECO:0007669"/>
    <property type="project" value="InterPro"/>
</dbReference>
<keyword evidence="4" id="KW-0479">Metal-binding</keyword>
<dbReference type="InterPro" id="IPR041616">
    <property type="entry name" value="PheRS_beta_core"/>
</dbReference>
<dbReference type="Gene3D" id="3.30.70.380">
    <property type="entry name" value="Ferrodoxin-fold anticodon-binding domain"/>
    <property type="match status" value="1"/>
</dbReference>
<dbReference type="GO" id="GO:0005524">
    <property type="term" value="F:ATP binding"/>
    <property type="evidence" value="ECO:0007669"/>
    <property type="project" value="UniProtKB-KW"/>
</dbReference>
<gene>
    <name evidence="12" type="primary">syfB</name>
</gene>
<evidence type="ECO:0000256" key="2">
    <source>
        <dbReference type="ARBA" id="ARBA00012814"/>
    </source>
</evidence>
<dbReference type="GO" id="GO:0006432">
    <property type="term" value="P:phenylalanyl-tRNA aminoacylation"/>
    <property type="evidence" value="ECO:0007669"/>
    <property type="project" value="InterPro"/>
</dbReference>
<keyword evidence="8" id="KW-0648">Protein biosynthesis</keyword>
<evidence type="ECO:0000256" key="8">
    <source>
        <dbReference type="ARBA" id="ARBA00022917"/>
    </source>
</evidence>
<dbReference type="PANTHER" id="PTHR10947">
    <property type="entry name" value="PHENYLALANYL-TRNA SYNTHETASE BETA CHAIN AND LEUCINE-RICH REPEAT-CONTAINING PROTEIN 47"/>
    <property type="match status" value="1"/>
</dbReference>
<reference evidence="12" key="1">
    <citation type="journal article" date="2019" name="Mitochondrial DNA Part B Resour">
        <title>The complete plastid genome and phylogenetic analysis of Gracilaria edulis.</title>
        <authorList>
            <person name="Liu T."/>
            <person name="Tang X."/>
            <person name="Jia X."/>
            <person name="Wu X."/>
            <person name="Huang M."/>
            <person name="Zeng J."/>
            <person name="Chen W."/>
        </authorList>
    </citation>
    <scope>NUCLEOTIDE SEQUENCE</scope>
</reference>
<evidence type="ECO:0000256" key="5">
    <source>
        <dbReference type="ARBA" id="ARBA00022741"/>
    </source>
</evidence>
<evidence type="ECO:0000256" key="6">
    <source>
        <dbReference type="ARBA" id="ARBA00022840"/>
    </source>
</evidence>
<protein>
    <recommendedName>
        <fullName evidence="2">phenylalanine--tRNA ligase</fullName>
        <ecNumber evidence="2">6.1.1.20</ecNumber>
    </recommendedName>
</protein>
<dbReference type="GO" id="GO:0005737">
    <property type="term" value="C:cytoplasm"/>
    <property type="evidence" value="ECO:0007669"/>
    <property type="project" value="UniProtKB-ARBA"/>
</dbReference>
<evidence type="ECO:0000259" key="11">
    <source>
        <dbReference type="PROSITE" id="PS51483"/>
    </source>
</evidence>
<keyword evidence="3" id="KW-0436">Ligase</keyword>
<dbReference type="SUPFAM" id="SSF46955">
    <property type="entry name" value="Putative DNA-binding domain"/>
    <property type="match status" value="2"/>
</dbReference>
<evidence type="ECO:0000256" key="1">
    <source>
        <dbReference type="ARBA" id="ARBA00001946"/>
    </source>
</evidence>
<dbReference type="Gene3D" id="3.30.56.10">
    <property type="match status" value="2"/>
</dbReference>
<sequence>MKFSLKWLQQMIDLHDIKFTTLSHKLIISGFEIDNVVYNKYNNDITFDLTTTSNRQDVLNVIGLAREISSILNRSLKQNLYKSSFINDFKPLNILSGTFLLDFSLIYINHINNKSSPLWLQHYLSSQGIKPLNILTDIPHYIYLKWGHYIEIFDKNKITYSPIKYTLFDLQVVYHDLHTFNTVQLEVLKYNDLLLSTIGLSVNANFNCDILTNAVLVFGQVYNKQYLKNLQKVLSSGTKFYKKSLNCGLRMDFFNAFHEAVFLVRALTFGVSGKLYGHYDFYNIKKTIRLKKSAIQNVLGSVRKGLYTYLTVKEVISLLERLHFVISYDSLKKYFTIQVPIHRKNDITRPIDIIEEIGRVYGFNNFISKLLVVSNKNNFLNNIFSNVYQIRCLLRYLGLHEVYNSSFDNFDINNIIKMSVFNPLIKDQSFLRSTLIVPLIVNQQYNLRQGNKNIEIFEIGKVFNSSKQAVKLHAVDFQASEFLCLSGLISNFSFFRQSWSHQPKSLTWFHAKGIIEDFLERLQAVVVWKKVNTLEDSSLFCHLNNLFNINRTAIIYNAYDQEIGIFGQLSSISDSDTYVFEFHLMQLINSISSSNHINSYIKPYSAYPSITRDLSLTLKSHHNITLLKQEILNFKNNLIESIEVFNHYKNNIKNDCYNVGLRITYRAYDRTLNQYDMSFIDKEITTLLSKYKVDDM</sequence>
<evidence type="ECO:0000259" key="10">
    <source>
        <dbReference type="PROSITE" id="PS51447"/>
    </source>
</evidence>
<organism evidence="12">
    <name type="scientific">Gracilaria edulis</name>
    <dbReference type="NCBI Taxonomy" id="172966"/>
    <lineage>
        <taxon>Eukaryota</taxon>
        <taxon>Rhodophyta</taxon>
        <taxon>Florideophyceae</taxon>
        <taxon>Rhodymeniophycidae</taxon>
        <taxon>Gracilariales</taxon>
        <taxon>Gracilariaceae</taxon>
        <taxon>Gracilaria</taxon>
    </lineage>
</organism>
<feature type="domain" description="B5" evidence="11">
    <location>
        <begin position="283"/>
        <end position="368"/>
    </location>
</feature>
<dbReference type="SUPFAM" id="SSF54991">
    <property type="entry name" value="Anticodon-binding domain of PheRS"/>
    <property type="match status" value="1"/>
</dbReference>
<dbReference type="PROSITE" id="PS51447">
    <property type="entry name" value="FDX_ACB"/>
    <property type="match status" value="1"/>
</dbReference>
<dbReference type="Gene3D" id="3.30.930.10">
    <property type="entry name" value="Bira Bifunctional Protein, Domain 2"/>
    <property type="match status" value="1"/>
</dbReference>
<geneLocation type="plastid" evidence="12"/>
<comment type="cofactor">
    <cofactor evidence="1">
        <name>Mg(2+)</name>
        <dbReference type="ChEBI" id="CHEBI:18420"/>
    </cofactor>
</comment>
<keyword evidence="5" id="KW-0547">Nucleotide-binding</keyword>
<dbReference type="GeneID" id="44151973"/>
<feature type="domain" description="FDX-ACB" evidence="10">
    <location>
        <begin position="605"/>
        <end position="696"/>
    </location>
</feature>
<dbReference type="SUPFAM" id="SSF56037">
    <property type="entry name" value="PheT/TilS domain"/>
    <property type="match status" value="1"/>
</dbReference>
<dbReference type="GO" id="GO:0003723">
    <property type="term" value="F:RNA binding"/>
    <property type="evidence" value="ECO:0007669"/>
    <property type="project" value="InterPro"/>
</dbReference>
<dbReference type="Gene3D" id="3.50.40.10">
    <property type="entry name" value="Phenylalanyl-trna Synthetase, Chain B, domain 3"/>
    <property type="match status" value="1"/>
</dbReference>
<dbReference type="PROSITE" id="PS51483">
    <property type="entry name" value="B5"/>
    <property type="match status" value="1"/>
</dbReference>
<dbReference type="InterPro" id="IPR005146">
    <property type="entry name" value="B3/B4_tRNA-bd"/>
</dbReference>